<proteinExistence type="predicted"/>
<dbReference type="KEGG" id="ztr:MYCGRDRAFT_93619"/>
<dbReference type="Proteomes" id="UP000008062">
    <property type="component" value="Chromosome 6"/>
</dbReference>
<feature type="compositionally biased region" description="Polar residues" evidence="1">
    <location>
        <begin position="1"/>
        <end position="18"/>
    </location>
</feature>
<keyword evidence="3" id="KW-1185">Reference proteome</keyword>
<evidence type="ECO:0000313" key="3">
    <source>
        <dbReference type="Proteomes" id="UP000008062"/>
    </source>
</evidence>
<dbReference type="EMBL" id="CM001201">
    <property type="protein sequence ID" value="EGP86974.1"/>
    <property type="molecule type" value="Genomic_DNA"/>
</dbReference>
<name>F9XE40_ZYMTI</name>
<protein>
    <submittedName>
        <fullName evidence="2">Uncharacterized protein</fullName>
    </submittedName>
</protein>
<dbReference type="VEuPathDB" id="FungiDB:ZTRI_6.23"/>
<evidence type="ECO:0000256" key="1">
    <source>
        <dbReference type="SAM" id="MobiDB-lite"/>
    </source>
</evidence>
<dbReference type="RefSeq" id="XP_003851998.1">
    <property type="nucleotide sequence ID" value="XM_003851950.1"/>
</dbReference>
<dbReference type="HOGENOM" id="CLU_2135503_0_0_1"/>
<dbReference type="GeneID" id="13393775"/>
<reference evidence="2 3" key="1">
    <citation type="journal article" date="2011" name="PLoS Genet.">
        <title>Finished genome of the fungal wheat pathogen Mycosphaerella graminicola reveals dispensome structure, chromosome plasticity, and stealth pathogenesis.</title>
        <authorList>
            <person name="Goodwin S.B."/>
            <person name="Ben M'barek S."/>
            <person name="Dhillon B."/>
            <person name="Wittenberg A.H.J."/>
            <person name="Crane C.F."/>
            <person name="Hane J.K."/>
            <person name="Foster A.J."/>
            <person name="Van der Lee T.A.J."/>
            <person name="Grimwood J."/>
            <person name="Aerts A."/>
            <person name="Antoniw J."/>
            <person name="Bailey A."/>
            <person name="Bluhm B."/>
            <person name="Bowler J."/>
            <person name="Bristow J."/>
            <person name="van der Burgt A."/>
            <person name="Canto-Canche B."/>
            <person name="Churchill A.C.L."/>
            <person name="Conde-Ferraez L."/>
            <person name="Cools H.J."/>
            <person name="Coutinho P.M."/>
            <person name="Csukai M."/>
            <person name="Dehal P."/>
            <person name="De Wit P."/>
            <person name="Donzelli B."/>
            <person name="van de Geest H.C."/>
            <person name="van Ham R.C.H.J."/>
            <person name="Hammond-Kosack K.E."/>
            <person name="Henrissat B."/>
            <person name="Kilian A."/>
            <person name="Kobayashi A.K."/>
            <person name="Koopmann E."/>
            <person name="Kourmpetis Y."/>
            <person name="Kuzniar A."/>
            <person name="Lindquist E."/>
            <person name="Lombard V."/>
            <person name="Maliepaard C."/>
            <person name="Martins N."/>
            <person name="Mehrabi R."/>
            <person name="Nap J.P.H."/>
            <person name="Ponomarenko A."/>
            <person name="Rudd J.J."/>
            <person name="Salamov A."/>
            <person name="Schmutz J."/>
            <person name="Schouten H.J."/>
            <person name="Shapiro H."/>
            <person name="Stergiopoulos I."/>
            <person name="Torriani S.F.F."/>
            <person name="Tu H."/>
            <person name="de Vries R.P."/>
            <person name="Waalwijk C."/>
            <person name="Ware S.B."/>
            <person name="Wiebenga A."/>
            <person name="Zwiers L.-H."/>
            <person name="Oliver R.P."/>
            <person name="Grigoriev I.V."/>
            <person name="Kema G.H.J."/>
        </authorList>
    </citation>
    <scope>NUCLEOTIDE SEQUENCE [LARGE SCALE GENOMIC DNA]</scope>
    <source>
        <strain evidence="3">CBS 115943 / IPO323</strain>
    </source>
</reference>
<sequence>MSSGGNQLQPAPNPTAATRRTGAALDGFNSPNAEAYLAYCAAFFQEDDSEEQQYINGFDYDNENWPLYQNTVEVIPADGVGSVYEVTAEEVNKPDVGAGLWNLDDCTLSSTSV</sequence>
<gene>
    <name evidence="2" type="ORF">MYCGRDRAFT_93619</name>
</gene>
<feature type="region of interest" description="Disordered" evidence="1">
    <location>
        <begin position="1"/>
        <end position="26"/>
    </location>
</feature>
<organism evidence="2 3">
    <name type="scientific">Zymoseptoria tritici (strain CBS 115943 / IPO323)</name>
    <name type="common">Speckled leaf blotch fungus</name>
    <name type="synonym">Septoria tritici</name>
    <dbReference type="NCBI Taxonomy" id="336722"/>
    <lineage>
        <taxon>Eukaryota</taxon>
        <taxon>Fungi</taxon>
        <taxon>Dikarya</taxon>
        <taxon>Ascomycota</taxon>
        <taxon>Pezizomycotina</taxon>
        <taxon>Dothideomycetes</taxon>
        <taxon>Dothideomycetidae</taxon>
        <taxon>Mycosphaerellales</taxon>
        <taxon>Mycosphaerellaceae</taxon>
        <taxon>Zymoseptoria</taxon>
    </lineage>
</organism>
<dbReference type="AlphaFoldDB" id="F9XE40"/>
<dbReference type="InParanoid" id="F9XE40"/>
<evidence type="ECO:0000313" key="2">
    <source>
        <dbReference type="EMBL" id="EGP86974.1"/>
    </source>
</evidence>
<accession>F9XE40</accession>